<accession>A0A0D0BTW2</accession>
<dbReference type="AlphaFoldDB" id="A0A0D0BTW2"/>
<dbReference type="Proteomes" id="UP000053593">
    <property type="component" value="Unassembled WGS sequence"/>
</dbReference>
<dbReference type="HOGENOM" id="CLU_2469318_0_0_1"/>
<feature type="region of interest" description="Disordered" evidence="1">
    <location>
        <begin position="31"/>
        <end position="92"/>
    </location>
</feature>
<proteinExistence type="predicted"/>
<keyword evidence="3" id="KW-1185">Reference proteome</keyword>
<evidence type="ECO:0000313" key="2">
    <source>
        <dbReference type="EMBL" id="KIK58906.1"/>
    </source>
</evidence>
<evidence type="ECO:0000256" key="1">
    <source>
        <dbReference type="SAM" id="MobiDB-lite"/>
    </source>
</evidence>
<name>A0A0D0BTW2_9AGAR</name>
<protein>
    <submittedName>
        <fullName evidence="2">Uncharacterized protein</fullName>
    </submittedName>
</protein>
<reference evidence="2 3" key="1">
    <citation type="submission" date="2014-04" db="EMBL/GenBank/DDBJ databases">
        <title>Evolutionary Origins and Diversification of the Mycorrhizal Mutualists.</title>
        <authorList>
            <consortium name="DOE Joint Genome Institute"/>
            <consortium name="Mycorrhizal Genomics Consortium"/>
            <person name="Kohler A."/>
            <person name="Kuo A."/>
            <person name="Nagy L.G."/>
            <person name="Floudas D."/>
            <person name="Copeland A."/>
            <person name="Barry K.W."/>
            <person name="Cichocki N."/>
            <person name="Veneault-Fourrey C."/>
            <person name="LaButti K."/>
            <person name="Lindquist E.A."/>
            <person name="Lipzen A."/>
            <person name="Lundell T."/>
            <person name="Morin E."/>
            <person name="Murat C."/>
            <person name="Riley R."/>
            <person name="Ohm R."/>
            <person name="Sun H."/>
            <person name="Tunlid A."/>
            <person name="Henrissat B."/>
            <person name="Grigoriev I.V."/>
            <person name="Hibbett D.S."/>
            <person name="Martin F."/>
        </authorList>
    </citation>
    <scope>NUCLEOTIDE SEQUENCE [LARGE SCALE GENOMIC DNA]</scope>
    <source>
        <strain evidence="2 3">FD-317 M1</strain>
    </source>
</reference>
<evidence type="ECO:0000313" key="3">
    <source>
        <dbReference type="Proteomes" id="UP000053593"/>
    </source>
</evidence>
<dbReference type="EMBL" id="KN834782">
    <property type="protein sequence ID" value="KIK58906.1"/>
    <property type="molecule type" value="Genomic_DNA"/>
</dbReference>
<sequence>MSKWKEVPNSIKPPSPKCLKHNVNAILQLFKQDTRGMSSAPGSQKGEASGNQKKKSTSIMNSGDENPAEYMYTLLSSAPTANTGESGKKGES</sequence>
<gene>
    <name evidence="2" type="ORF">GYMLUDRAFT_245684</name>
</gene>
<feature type="compositionally biased region" description="Polar residues" evidence="1">
    <location>
        <begin position="74"/>
        <end position="85"/>
    </location>
</feature>
<organism evidence="2 3">
    <name type="scientific">Collybiopsis luxurians FD-317 M1</name>
    <dbReference type="NCBI Taxonomy" id="944289"/>
    <lineage>
        <taxon>Eukaryota</taxon>
        <taxon>Fungi</taxon>
        <taxon>Dikarya</taxon>
        <taxon>Basidiomycota</taxon>
        <taxon>Agaricomycotina</taxon>
        <taxon>Agaricomycetes</taxon>
        <taxon>Agaricomycetidae</taxon>
        <taxon>Agaricales</taxon>
        <taxon>Marasmiineae</taxon>
        <taxon>Omphalotaceae</taxon>
        <taxon>Collybiopsis</taxon>
        <taxon>Collybiopsis luxurians</taxon>
    </lineage>
</organism>